<dbReference type="GO" id="GO:0005886">
    <property type="term" value="C:plasma membrane"/>
    <property type="evidence" value="ECO:0007669"/>
    <property type="project" value="UniProtKB-SubCell"/>
</dbReference>
<dbReference type="STRING" id="29534.SAMN05444366_0895"/>
<dbReference type="AlphaFoldDB" id="A0A1M7B247"/>
<keyword evidence="10" id="KW-1185">Reference proteome</keyword>
<feature type="transmembrane region" description="Helical" evidence="8">
    <location>
        <begin position="82"/>
        <end position="106"/>
    </location>
</feature>
<feature type="transmembrane region" description="Helical" evidence="8">
    <location>
        <begin position="148"/>
        <end position="170"/>
    </location>
</feature>
<evidence type="ECO:0000256" key="3">
    <source>
        <dbReference type="ARBA" id="ARBA00022670"/>
    </source>
</evidence>
<reference evidence="10" key="1">
    <citation type="submission" date="2016-11" db="EMBL/GenBank/DDBJ databases">
        <authorList>
            <person name="Varghese N."/>
            <person name="Submissions S."/>
        </authorList>
    </citation>
    <scope>NUCLEOTIDE SEQUENCE [LARGE SCALE GENOMIC DNA]</scope>
    <source>
        <strain evidence="10">DSM 1811</strain>
    </source>
</reference>
<keyword evidence="5" id="KW-0378">Hydrolase</keyword>
<evidence type="ECO:0000256" key="6">
    <source>
        <dbReference type="ARBA" id="ARBA00022989"/>
    </source>
</evidence>
<dbReference type="Pfam" id="PF09721">
    <property type="entry name" value="Exosortase_EpsH"/>
    <property type="match status" value="1"/>
</dbReference>
<evidence type="ECO:0000256" key="8">
    <source>
        <dbReference type="SAM" id="Phobius"/>
    </source>
</evidence>
<proteinExistence type="predicted"/>
<evidence type="ECO:0000256" key="2">
    <source>
        <dbReference type="ARBA" id="ARBA00022475"/>
    </source>
</evidence>
<dbReference type="Proteomes" id="UP000184121">
    <property type="component" value="Unassembled WGS sequence"/>
</dbReference>
<dbReference type="GO" id="GO:0006508">
    <property type="term" value="P:proteolysis"/>
    <property type="evidence" value="ECO:0007669"/>
    <property type="project" value="UniProtKB-KW"/>
</dbReference>
<feature type="transmembrane region" description="Helical" evidence="8">
    <location>
        <begin position="12"/>
        <end position="32"/>
    </location>
</feature>
<keyword evidence="7 8" id="KW-0472">Membrane</keyword>
<dbReference type="InterPro" id="IPR019127">
    <property type="entry name" value="Exosortase"/>
</dbReference>
<comment type="subcellular location">
    <subcellularLocation>
        <location evidence="1">Cell membrane</location>
        <topology evidence="1">Multi-pass membrane protein</topology>
    </subcellularLocation>
</comment>
<keyword evidence="4 8" id="KW-0812">Transmembrane</keyword>
<evidence type="ECO:0000256" key="7">
    <source>
        <dbReference type="ARBA" id="ARBA00023136"/>
    </source>
</evidence>
<evidence type="ECO:0000313" key="9">
    <source>
        <dbReference type="EMBL" id="SHL48966.1"/>
    </source>
</evidence>
<evidence type="ECO:0000313" key="10">
    <source>
        <dbReference type="Proteomes" id="UP000184121"/>
    </source>
</evidence>
<evidence type="ECO:0000256" key="1">
    <source>
        <dbReference type="ARBA" id="ARBA00004651"/>
    </source>
</evidence>
<keyword evidence="3" id="KW-0645">Protease</keyword>
<keyword evidence="2" id="KW-1003">Cell membrane</keyword>
<dbReference type="RefSeq" id="WP_072970373.1">
    <property type="nucleotide sequence ID" value="NZ_FRBY01000001.1"/>
</dbReference>
<dbReference type="GO" id="GO:0008233">
    <property type="term" value="F:peptidase activity"/>
    <property type="evidence" value="ECO:0007669"/>
    <property type="project" value="UniProtKB-KW"/>
</dbReference>
<dbReference type="InterPro" id="IPR026323">
    <property type="entry name" value="Exosortase-related_prot_XrtF"/>
</dbReference>
<dbReference type="InterPro" id="IPR026392">
    <property type="entry name" value="Exo/Archaeosortase_dom"/>
</dbReference>
<accession>A0A1M7B247</accession>
<protein>
    <submittedName>
        <fullName evidence="9">Exosortase family protein XrtF</fullName>
    </submittedName>
</protein>
<organism evidence="9 10">
    <name type="scientific">Flavobacterium saccharophilum</name>
    <dbReference type="NCBI Taxonomy" id="29534"/>
    <lineage>
        <taxon>Bacteria</taxon>
        <taxon>Pseudomonadati</taxon>
        <taxon>Bacteroidota</taxon>
        <taxon>Flavobacteriia</taxon>
        <taxon>Flavobacteriales</taxon>
        <taxon>Flavobacteriaceae</taxon>
        <taxon>Flavobacterium</taxon>
    </lineage>
</organism>
<gene>
    <name evidence="9" type="ORF">SAMN05444366_0895</name>
</gene>
<feature type="transmembrane region" description="Helical" evidence="8">
    <location>
        <begin position="113"/>
        <end position="142"/>
    </location>
</feature>
<sequence length="178" mass="20779">MKKYLIQFKPFLVFIGTFFSAYIVLTLLYKFYLNNFAANDVDGLTAIVSHNVEQLMRFLNCDISIQKNLFHPYFEVWYNKKYTIRIVEGCNAISVIILFVSFIIAFSGKLKTTVLFIITGSVLIYLLNVIRIAVLTVLLFYFPENVHILHGVLFPLIIYGLVFTLWVFWVNKFSKYAK</sequence>
<dbReference type="NCBIfam" id="TIGR04128">
    <property type="entry name" value="exoso_Fjoh_1448"/>
    <property type="match status" value="1"/>
</dbReference>
<dbReference type="EMBL" id="FRBY01000001">
    <property type="protein sequence ID" value="SHL48966.1"/>
    <property type="molecule type" value="Genomic_DNA"/>
</dbReference>
<keyword evidence="6 8" id="KW-1133">Transmembrane helix</keyword>
<dbReference type="NCBIfam" id="TIGR04178">
    <property type="entry name" value="exo_archaeo"/>
    <property type="match status" value="1"/>
</dbReference>
<name>A0A1M7B247_9FLAO</name>
<dbReference type="OrthoDB" id="678161at2"/>
<evidence type="ECO:0000256" key="4">
    <source>
        <dbReference type="ARBA" id="ARBA00022692"/>
    </source>
</evidence>
<evidence type="ECO:0000256" key="5">
    <source>
        <dbReference type="ARBA" id="ARBA00022801"/>
    </source>
</evidence>